<dbReference type="InterPro" id="IPR044861">
    <property type="entry name" value="IPNS-like_FE2OG_OXY"/>
</dbReference>
<keyword evidence="1" id="KW-0408">Iron</keyword>
<protein>
    <recommendedName>
        <fullName evidence="2">Fe2OG dioxygenase domain-containing protein</fullName>
    </recommendedName>
</protein>
<dbReference type="PANTHER" id="PTHR47990">
    <property type="entry name" value="2-OXOGLUTARATE (2OG) AND FE(II)-DEPENDENT OXYGENASE SUPERFAMILY PROTEIN-RELATED"/>
    <property type="match status" value="1"/>
</dbReference>
<dbReference type="InterPro" id="IPR050231">
    <property type="entry name" value="Iron_ascorbate_oxido_reductase"/>
</dbReference>
<reference evidence="4" key="1">
    <citation type="submission" date="2014-06" db="EMBL/GenBank/DDBJ databases">
        <authorList>
            <person name="Berkman P.J."/>
        </authorList>
    </citation>
    <scope>NUCLEOTIDE SEQUENCE [LARGE SCALE GENOMIC DNA]</scope>
</reference>
<dbReference type="PRINTS" id="PR00682">
    <property type="entry name" value="IPNSYNTHASE"/>
</dbReference>
<sequence>MLSPLFLYAAPPPPYSTHRTKQMPDPTPIPIISLRNDGSKQPLGPRILDAVVKTGFFYLADHGINQDEVDLLFTQSARFFLDEAEQERLRCQDRANNTGYTAMKSERLDTDSKAGGDLKESFYLAGLARAEGGLSPAEERYRPPSQLLPPTLSQHKHALATFIEKCKGVCDTVLAGFAEAIDLPSRYFVDSHHGQHDRLRLIHYPPTPVSSDDAATTSIRAGSHSDYGSCTLLFQKDVGGLQVEMKPGQWVDIPPQKGCIVVNVGDAMEFWSAGLFRSTQHRVVLPRSESESGSRFSVAYFCQPDEDARLVPLTISEAVREKCQGNLMDRDEFQKRCVAKGVSNVAELTGGQHLRARLNASYRATRS</sequence>
<dbReference type="CDD" id="cd07177">
    <property type="entry name" value="terB_like"/>
    <property type="match status" value="1"/>
</dbReference>
<dbReference type="Gene3D" id="2.60.120.330">
    <property type="entry name" value="B-lactam Antibiotic, Isopenicillin N Synthase, Chain"/>
    <property type="match status" value="1"/>
</dbReference>
<gene>
    <name evidence="3" type="primary">SSCI50670.1</name>
</gene>
<organism evidence="3 4">
    <name type="scientific">Sporisorium scitamineum</name>
    <dbReference type="NCBI Taxonomy" id="49012"/>
    <lineage>
        <taxon>Eukaryota</taxon>
        <taxon>Fungi</taxon>
        <taxon>Dikarya</taxon>
        <taxon>Basidiomycota</taxon>
        <taxon>Ustilaginomycotina</taxon>
        <taxon>Ustilaginomycetes</taxon>
        <taxon>Ustilaginales</taxon>
        <taxon>Ustilaginaceae</taxon>
        <taxon>Sporisorium</taxon>
    </lineage>
</organism>
<feature type="domain" description="Fe2OG dioxygenase" evidence="2">
    <location>
        <begin position="195"/>
        <end position="304"/>
    </location>
</feature>
<dbReference type="InterPro" id="IPR026992">
    <property type="entry name" value="DIOX_N"/>
</dbReference>
<dbReference type="Pfam" id="PF03171">
    <property type="entry name" value="2OG-FeII_Oxy"/>
    <property type="match status" value="1"/>
</dbReference>
<dbReference type="EMBL" id="CCFA01003004">
    <property type="protein sequence ID" value="CDW98242.1"/>
    <property type="molecule type" value="Genomic_DNA"/>
</dbReference>
<evidence type="ECO:0000313" key="3">
    <source>
        <dbReference type="EMBL" id="CDW98242.1"/>
    </source>
</evidence>
<dbReference type="GO" id="GO:0046872">
    <property type="term" value="F:metal ion binding"/>
    <property type="evidence" value="ECO:0007669"/>
    <property type="project" value="UniProtKB-KW"/>
</dbReference>
<evidence type="ECO:0000313" key="4">
    <source>
        <dbReference type="Proteomes" id="UP000242770"/>
    </source>
</evidence>
<dbReference type="InterPro" id="IPR027443">
    <property type="entry name" value="IPNS-like_sf"/>
</dbReference>
<evidence type="ECO:0000259" key="2">
    <source>
        <dbReference type="PROSITE" id="PS51471"/>
    </source>
</evidence>
<dbReference type="InterPro" id="IPR005123">
    <property type="entry name" value="Oxoglu/Fe-dep_dioxygenase_dom"/>
</dbReference>
<keyword evidence="1" id="KW-0560">Oxidoreductase</keyword>
<dbReference type="STRING" id="49012.A0A0F7S5N7"/>
<keyword evidence="1" id="KW-0479">Metal-binding</keyword>
<accession>A0A0F7S5N7</accession>
<dbReference type="AlphaFoldDB" id="A0A0F7S5N7"/>
<evidence type="ECO:0000256" key="1">
    <source>
        <dbReference type="RuleBase" id="RU003682"/>
    </source>
</evidence>
<dbReference type="GO" id="GO:0016491">
    <property type="term" value="F:oxidoreductase activity"/>
    <property type="evidence" value="ECO:0007669"/>
    <property type="project" value="UniProtKB-KW"/>
</dbReference>
<comment type="similarity">
    <text evidence="1">Belongs to the iron/ascorbate-dependent oxidoreductase family.</text>
</comment>
<keyword evidence="4" id="KW-1185">Reference proteome</keyword>
<dbReference type="SUPFAM" id="SSF51197">
    <property type="entry name" value="Clavaminate synthase-like"/>
    <property type="match status" value="1"/>
</dbReference>
<dbReference type="Proteomes" id="UP000242770">
    <property type="component" value="Unassembled WGS sequence"/>
</dbReference>
<dbReference type="Pfam" id="PF14226">
    <property type="entry name" value="DIOX_N"/>
    <property type="match status" value="1"/>
</dbReference>
<dbReference type="PROSITE" id="PS51471">
    <property type="entry name" value="FE2OG_OXY"/>
    <property type="match status" value="1"/>
</dbReference>
<dbReference type="FunFam" id="2.60.120.330:FF:000051">
    <property type="entry name" value="Clavaminate synthase-like protein"/>
    <property type="match status" value="1"/>
</dbReference>
<name>A0A0F7S5N7_9BASI</name>
<proteinExistence type="inferred from homology"/>